<organism evidence="2">
    <name type="scientific">Streptomyces haneummycinicus</name>
    <dbReference type="NCBI Taxonomy" id="3074435"/>
    <lineage>
        <taxon>Bacteria</taxon>
        <taxon>Bacillati</taxon>
        <taxon>Actinomycetota</taxon>
        <taxon>Actinomycetes</taxon>
        <taxon>Kitasatosporales</taxon>
        <taxon>Streptomycetaceae</taxon>
        <taxon>Streptomyces</taxon>
    </lineage>
</organism>
<feature type="compositionally biased region" description="Gly residues" evidence="1">
    <location>
        <begin position="27"/>
        <end position="36"/>
    </location>
</feature>
<sequence>MQGGGGTGTGQGGRGHGLAQPAVQGPGETGDQGVPGPGEASAGEEGAYDEPALRPAQREVVGGRLRVLRVRRPVPPEPRDAGEGVGAVQQAGEVARIGAPGA</sequence>
<dbReference type="AlphaFoldDB" id="A0AAT9HFT5"/>
<protein>
    <submittedName>
        <fullName evidence="2">Uncharacterized protein</fullName>
    </submittedName>
</protein>
<feature type="region of interest" description="Disordered" evidence="1">
    <location>
        <begin position="1"/>
        <end position="102"/>
    </location>
</feature>
<gene>
    <name evidence="2" type="ORF">SHKM778_26720</name>
</gene>
<accession>A0AAT9HFT5</accession>
<evidence type="ECO:0000256" key="1">
    <source>
        <dbReference type="SAM" id="MobiDB-lite"/>
    </source>
</evidence>
<proteinExistence type="predicted"/>
<reference evidence="2" key="1">
    <citation type="submission" date="2024-06" db="EMBL/GenBank/DDBJ databases">
        <authorList>
            <consortium name="consrtm"/>
            <person name="Uemura M."/>
            <person name="Terahara T."/>
        </authorList>
    </citation>
    <scope>NUCLEOTIDE SEQUENCE</scope>
    <source>
        <strain evidence="2">KM77-8</strain>
    </source>
</reference>
<feature type="compositionally biased region" description="Gly residues" evidence="1">
    <location>
        <begin position="1"/>
        <end position="16"/>
    </location>
</feature>
<name>A0AAT9HFT5_9ACTN</name>
<evidence type="ECO:0000313" key="2">
    <source>
        <dbReference type="EMBL" id="BFO16284.1"/>
    </source>
</evidence>
<dbReference type="EMBL" id="AP035768">
    <property type="protein sequence ID" value="BFO16284.1"/>
    <property type="molecule type" value="Genomic_DNA"/>
</dbReference>
<feature type="compositionally biased region" description="Low complexity" evidence="1">
    <location>
        <begin position="86"/>
        <end position="95"/>
    </location>
</feature>
<reference evidence="2" key="2">
    <citation type="submission" date="2024-07" db="EMBL/GenBank/DDBJ databases">
        <title>Streptomyces haneummycinica sp. nov., a new antibiotic-producing actinobacterium isolated from marine sediment.</title>
        <authorList>
            <person name="Uemura M."/>
            <person name="Hamada M."/>
            <person name="Hirano S."/>
            <person name="Kobayashi K."/>
            <person name="Ohshiro T."/>
            <person name="Kobayashi T."/>
            <person name="Terahara T."/>
        </authorList>
    </citation>
    <scope>NUCLEOTIDE SEQUENCE</scope>
    <source>
        <strain evidence="2">KM77-8</strain>
    </source>
</reference>